<gene>
    <name evidence="4" type="ORF">SRB5_07100</name>
</gene>
<name>A0A7K0CAY2_9ACTN</name>
<feature type="compositionally biased region" description="Pro residues" evidence="1">
    <location>
        <begin position="21"/>
        <end position="31"/>
    </location>
</feature>
<dbReference type="Proteomes" id="UP000466345">
    <property type="component" value="Unassembled WGS sequence"/>
</dbReference>
<dbReference type="OrthoDB" id="3614545at2"/>
<keyword evidence="5" id="KW-1185">Reference proteome</keyword>
<feature type="compositionally biased region" description="Low complexity" evidence="1">
    <location>
        <begin position="32"/>
        <end position="42"/>
    </location>
</feature>
<dbReference type="InterPro" id="IPR058330">
    <property type="entry name" value="DUF8017"/>
</dbReference>
<evidence type="ECO:0000313" key="5">
    <source>
        <dbReference type="Proteomes" id="UP000466345"/>
    </source>
</evidence>
<dbReference type="Pfam" id="PF26056">
    <property type="entry name" value="DUF8017"/>
    <property type="match status" value="1"/>
</dbReference>
<feature type="region of interest" description="Disordered" evidence="1">
    <location>
        <begin position="1"/>
        <end position="67"/>
    </location>
</feature>
<organism evidence="4 5">
    <name type="scientific">Streptomyces smaragdinus</name>
    <dbReference type="NCBI Taxonomy" id="2585196"/>
    <lineage>
        <taxon>Bacteria</taxon>
        <taxon>Bacillati</taxon>
        <taxon>Actinomycetota</taxon>
        <taxon>Actinomycetes</taxon>
        <taxon>Kitasatosporales</taxon>
        <taxon>Streptomycetaceae</taxon>
        <taxon>Streptomyces</taxon>
    </lineage>
</organism>
<dbReference type="EMBL" id="WEGJ01000002">
    <property type="protein sequence ID" value="MQY10599.1"/>
    <property type="molecule type" value="Genomic_DNA"/>
</dbReference>
<comment type="caution">
    <text evidence="4">The sequence shown here is derived from an EMBL/GenBank/DDBJ whole genome shotgun (WGS) entry which is preliminary data.</text>
</comment>
<accession>A0A7K0CAY2</accession>
<feature type="transmembrane region" description="Helical" evidence="2">
    <location>
        <begin position="72"/>
        <end position="94"/>
    </location>
</feature>
<evidence type="ECO:0000313" key="4">
    <source>
        <dbReference type="EMBL" id="MQY10599.1"/>
    </source>
</evidence>
<sequence>MWPGQQAGGDQHPQQQNPYQQPVPSPQPGPYQQPGQAPYQQPATGGWGAPEQPGAAPTPPEPGGKEPMSTNAVVAMIAAFALVAAAAVVGVIVVNNRGDGGTPAAKKESPSASPKPTGEGPTTAPSADPENPRGQSVEPVVAGWKAVANRKRHNAFDVPPEWKVESAGLTTGFEADDGSGKVLVAMTGVATYKDDWCGSASRAMAGTKGAVGAKNTKEAAENTASSWIVAAYDQKLKGTLKTPDATAFTNKNGVSGHIARASVSGVPKKKSDEGCLNTDGKAVSVSFKDKDGAMASFVVISDTGVPDEIPDSVIDKIVGSLRLI</sequence>
<evidence type="ECO:0000256" key="1">
    <source>
        <dbReference type="SAM" id="MobiDB-lite"/>
    </source>
</evidence>
<keyword evidence="2" id="KW-0812">Transmembrane</keyword>
<keyword evidence="2" id="KW-0472">Membrane</keyword>
<feature type="compositionally biased region" description="Low complexity" evidence="1">
    <location>
        <begin position="1"/>
        <end position="20"/>
    </location>
</feature>
<evidence type="ECO:0000256" key="2">
    <source>
        <dbReference type="SAM" id="Phobius"/>
    </source>
</evidence>
<dbReference type="AlphaFoldDB" id="A0A7K0CAY2"/>
<keyword evidence="2" id="KW-1133">Transmembrane helix</keyword>
<protein>
    <recommendedName>
        <fullName evidence="3">DUF8017 domain-containing protein</fullName>
    </recommendedName>
</protein>
<evidence type="ECO:0000259" key="3">
    <source>
        <dbReference type="Pfam" id="PF26056"/>
    </source>
</evidence>
<feature type="domain" description="DUF8017" evidence="3">
    <location>
        <begin position="138"/>
        <end position="323"/>
    </location>
</feature>
<feature type="region of interest" description="Disordered" evidence="1">
    <location>
        <begin position="97"/>
        <end position="138"/>
    </location>
</feature>
<dbReference type="RefSeq" id="WP_153449970.1">
    <property type="nucleotide sequence ID" value="NZ_WEGJ01000002.1"/>
</dbReference>
<proteinExistence type="predicted"/>
<reference evidence="4 5" key="1">
    <citation type="submission" date="2019-10" db="EMBL/GenBank/DDBJ databases">
        <title>Streptomyces smaragdinus sp. nov. and Streptomyces fabii sp. nov., isolated from the gut of fungus growing-termite Macrotermes natalensis.</title>
        <authorList>
            <person name="Schwitalla J."/>
            <person name="Benndorf R."/>
            <person name="Martin K."/>
            <person name="De Beer W."/>
            <person name="Kaster A.-K."/>
            <person name="Vollmers J."/>
            <person name="Poulsen M."/>
            <person name="Beemelmanns C."/>
        </authorList>
    </citation>
    <scope>NUCLEOTIDE SEQUENCE [LARGE SCALE GENOMIC DNA]</scope>
    <source>
        <strain evidence="4 5">RB5</strain>
    </source>
</reference>